<evidence type="ECO:0000313" key="4">
    <source>
        <dbReference type="EMBL" id="NYG58794.1"/>
    </source>
</evidence>
<keyword evidence="3" id="KW-0812">Transmembrane</keyword>
<evidence type="ECO:0000313" key="5">
    <source>
        <dbReference type="Proteomes" id="UP000540656"/>
    </source>
</evidence>
<evidence type="ECO:0000256" key="1">
    <source>
        <dbReference type="ARBA" id="ARBA00004370"/>
    </source>
</evidence>
<keyword evidence="5" id="KW-1185">Reference proteome</keyword>
<feature type="transmembrane region" description="Helical" evidence="3">
    <location>
        <begin position="24"/>
        <end position="46"/>
    </location>
</feature>
<organism evidence="4 5">
    <name type="scientific">Nocardioides daedukensis</name>
    <dbReference type="NCBI Taxonomy" id="634462"/>
    <lineage>
        <taxon>Bacteria</taxon>
        <taxon>Bacillati</taxon>
        <taxon>Actinomycetota</taxon>
        <taxon>Actinomycetes</taxon>
        <taxon>Propionibacteriales</taxon>
        <taxon>Nocardioidaceae</taxon>
        <taxon>Nocardioides</taxon>
    </lineage>
</organism>
<dbReference type="PANTHER" id="PTHR37042">
    <property type="entry name" value="OUTER MEMBRANE PROTEIN RV1973"/>
    <property type="match status" value="1"/>
</dbReference>
<dbReference type="Proteomes" id="UP000540656">
    <property type="component" value="Unassembled WGS sequence"/>
</dbReference>
<dbReference type="EMBL" id="JACCAA010000001">
    <property type="protein sequence ID" value="NYG58794.1"/>
    <property type="molecule type" value="Genomic_DNA"/>
</dbReference>
<dbReference type="PANTHER" id="PTHR37042:SF4">
    <property type="entry name" value="OUTER MEMBRANE PROTEIN RV1973"/>
    <property type="match status" value="1"/>
</dbReference>
<reference evidence="4 5" key="1">
    <citation type="submission" date="2020-07" db="EMBL/GenBank/DDBJ databases">
        <title>Sequencing the genomes of 1000 actinobacteria strains.</title>
        <authorList>
            <person name="Klenk H.-P."/>
        </authorList>
    </citation>
    <scope>NUCLEOTIDE SEQUENCE [LARGE SCALE GENOMIC DNA]</scope>
    <source>
        <strain evidence="4 5">DSM 23819</strain>
    </source>
</reference>
<dbReference type="RefSeq" id="WP_179501920.1">
    <property type="nucleotide sequence ID" value="NZ_JACCAA010000001.1"/>
</dbReference>
<comment type="subcellular location">
    <subcellularLocation>
        <location evidence="1">Membrane</location>
    </subcellularLocation>
</comment>
<comment type="caution">
    <text evidence="4">The sequence shown here is derived from an EMBL/GenBank/DDBJ whole genome shotgun (WGS) entry which is preliminary data.</text>
</comment>
<accession>A0A7Y9S309</accession>
<proteinExistence type="predicted"/>
<keyword evidence="3" id="KW-1133">Transmembrane helix</keyword>
<keyword evidence="2 3" id="KW-0472">Membrane</keyword>
<dbReference type="AlphaFoldDB" id="A0A7Y9S309"/>
<evidence type="ECO:0000256" key="2">
    <source>
        <dbReference type="ARBA" id="ARBA00023136"/>
    </source>
</evidence>
<dbReference type="GO" id="GO:0016020">
    <property type="term" value="C:membrane"/>
    <property type="evidence" value="ECO:0007669"/>
    <property type="project" value="UniProtKB-SubCell"/>
</dbReference>
<name>A0A7Y9S309_9ACTN</name>
<evidence type="ECO:0008006" key="6">
    <source>
        <dbReference type="Google" id="ProtNLM"/>
    </source>
</evidence>
<protein>
    <recommendedName>
        <fullName evidence="6">Mce-associated membrane protein</fullName>
    </recommendedName>
</protein>
<gene>
    <name evidence="4" type="ORF">BJ980_001717</name>
</gene>
<sequence length="190" mass="20461">MTQAERTTDPTLESSTDRQRTLRLVLAGVLVLLLVGLLAWLALGIYNRVSGDEGPQGDRDAVMLRSQEYVLAAATVGPDDLDDKGELTAYRKRVTPLISTARKPVFEKGLTSLSEQITVSGYRSTTKVNRVGVESLSEDSAVALVDLEQSLATKEESLGTMAGQWRVKLVKVDGVWLVDSVTDVVAGGAK</sequence>
<evidence type="ECO:0000256" key="3">
    <source>
        <dbReference type="SAM" id="Phobius"/>
    </source>
</evidence>